<keyword evidence="3" id="KW-1185">Reference proteome</keyword>
<reference evidence="3" key="1">
    <citation type="journal article" date="2014" name="Genome Announc.">
        <title>Genome sequence of the pathogenic fungus Sporothrix schenckii (ATCC 58251).</title>
        <authorList>
            <person name="Cuomo C.A."/>
            <person name="Rodriguez-Del Valle N."/>
            <person name="Perez-Sanchez L."/>
            <person name="Abouelleil A."/>
            <person name="Goldberg J."/>
            <person name="Young S."/>
            <person name="Zeng Q."/>
            <person name="Birren B.W."/>
        </authorList>
    </citation>
    <scope>NUCLEOTIDE SEQUENCE [LARGE SCALE GENOMIC DNA]</scope>
    <source>
        <strain evidence="3">ATCC 58251 / de Perez 2211183</strain>
    </source>
</reference>
<dbReference type="Proteomes" id="UP000018087">
    <property type="component" value="Unassembled WGS sequence"/>
</dbReference>
<dbReference type="EMBL" id="KI440843">
    <property type="protein sequence ID" value="ERT01414.1"/>
    <property type="molecule type" value="Genomic_DNA"/>
</dbReference>
<keyword evidence="1" id="KW-0472">Membrane</keyword>
<organism evidence="2 3">
    <name type="scientific">Sporothrix schenckii (strain ATCC 58251 / de Perez 2211183)</name>
    <name type="common">Rose-picker's disease fungus</name>
    <dbReference type="NCBI Taxonomy" id="1391915"/>
    <lineage>
        <taxon>Eukaryota</taxon>
        <taxon>Fungi</taxon>
        <taxon>Dikarya</taxon>
        <taxon>Ascomycota</taxon>
        <taxon>Pezizomycotina</taxon>
        <taxon>Sordariomycetes</taxon>
        <taxon>Sordariomycetidae</taxon>
        <taxon>Ophiostomatales</taxon>
        <taxon>Ophiostomataceae</taxon>
        <taxon>Sporothrix</taxon>
    </lineage>
</organism>
<feature type="transmembrane region" description="Helical" evidence="1">
    <location>
        <begin position="54"/>
        <end position="75"/>
    </location>
</feature>
<proteinExistence type="predicted"/>
<gene>
    <name evidence="2" type="ORF">HMPREF1624_02660</name>
</gene>
<accession>U7Q0L2</accession>
<evidence type="ECO:0000313" key="3">
    <source>
        <dbReference type="Proteomes" id="UP000018087"/>
    </source>
</evidence>
<name>U7Q0L2_SPOS1</name>
<keyword evidence="1" id="KW-1133">Transmembrane helix</keyword>
<dbReference type="HOGENOM" id="CLU_1230597_0_0_1"/>
<dbReference type="AlphaFoldDB" id="U7Q0L2"/>
<keyword evidence="1" id="KW-0812">Transmembrane</keyword>
<protein>
    <submittedName>
        <fullName evidence="2">Uncharacterized protein</fullName>
    </submittedName>
</protein>
<sequence length="225" mass="25056">MAPLSNTALSPAISNHLSHPPAFLPPSFSSITTRDDTSDAARAKKQKKEMIRNILIITLNPVTLIIVIMVFYYLIKGIRNEIRYRRQKKKNDLEELAIQQEWERQWNAQFGIGSNNYIPPKTAPVGEDGAVAQPGNSNTNANANANETPRGGFFSFFRWRWPRGNTATVPAMSIDMTEKTTDKDPTFVSEKDDTYARASNDTDRTAIAVGVAPIVTTDDEKKGAR</sequence>
<dbReference type="OrthoDB" id="10400321at2759"/>
<evidence type="ECO:0000256" key="1">
    <source>
        <dbReference type="SAM" id="Phobius"/>
    </source>
</evidence>
<evidence type="ECO:0000313" key="2">
    <source>
        <dbReference type="EMBL" id="ERT01414.1"/>
    </source>
</evidence>